<feature type="compositionally biased region" description="Gly residues" evidence="4">
    <location>
        <begin position="19"/>
        <end position="31"/>
    </location>
</feature>
<dbReference type="RefSeq" id="XP_018186701.1">
    <property type="nucleotide sequence ID" value="XM_018336204.1"/>
</dbReference>
<dbReference type="PANTHER" id="PTHR16308">
    <property type="entry name" value="UBIQUITIN ASSOCIATED PROTEIN 2-LIKE/LINGERER"/>
    <property type="match status" value="1"/>
</dbReference>
<feature type="region of interest" description="Disordered" evidence="4">
    <location>
        <begin position="1"/>
        <end position="53"/>
    </location>
</feature>
<feature type="compositionally biased region" description="Low complexity" evidence="4">
    <location>
        <begin position="581"/>
        <end position="595"/>
    </location>
</feature>
<name>A0A165FM79_XYLHT</name>
<feature type="region of interest" description="Disordered" evidence="4">
    <location>
        <begin position="116"/>
        <end position="376"/>
    </location>
</feature>
<dbReference type="OrthoDB" id="5396806at2759"/>
<dbReference type="EMBL" id="KV407461">
    <property type="protein sequence ID" value="KZF21146.1"/>
    <property type="molecule type" value="Genomic_DNA"/>
</dbReference>
<keyword evidence="3" id="KW-0597">Phosphoprotein</keyword>
<sequence>MPDVQSRQAAPRGRSSARGGRGGFGSRGGIRGSSRHLNGEKADNAQPELDDLDAETELLKKQYSTKFTTMKEMFPNEADGLIVFALQETYGEPQSGKEWDPEATIELVMKGVSAWEKVGKKSKDKTQSKPKEEITPTNEAIPSTRGSRGRGGFEGSRGGRGRPAERGRGVSRAGRGGSAAPPNGIRHPANKKDAIESINDSSKLSIPTEEASAWDVTTAKPGSAGTGKEQAAVSASGAPAGLEAQKVAEPPKKSWASTLFAKPAPPAPAQAPLKTQPAPAPKETAPEPPAAAEPTEKPAEAPERPLQQTQPQNEPSQPAEPVPTGTSGLAPSEPPQPEPTPNIEPSKLQLTETNLEQVQDVSAPAPTATAASTAASSVDLRSAIGSVTPATASQQPSARLPLGGFATSALKATATPRTSSFQRRVAEQQEAVVMPGNHAVDRAAVQFGSLGLNGSVDELDVDEDREEAETRAQPPQHSPVAHPVTSLPPAPKQQTTEQAPHELPQTSRPAPGLPPVSQPHQSPQVPLAAQTMTQQGSQGGQAFNRFGQPPVPQEPAAPVQKPYDPFGQHSTQTQYDAYPVHTQPQAQPHQPAPTTLGGFSSAPGDYSAYYTTDHQRNAYQNYYNAAYGQQAPQAQQDASSTQQRSGSGFGLGPADTTPQYLAGQTQQPQSRYGQPAETQTSGHTTPNPSLPVTAQPALPTQQAQHIAAQPHAQAAAHTAGYPYGHPYYSSPYYAAYLNQFGYGGHYGAPFGTKSAMYGQPHSAYGMSPQTSYEHSSSPANLGGFGQPSLQGRDTSIGGLGDYGRTGSSQASQAQPLSGSTGAFGSVPDVFGRSGAGFPAQTQTIGQQNVQQSADEPLKPFGESKATGGPSPSLTQPGRPGSATAHTPTQPTQSAFPLPQSQQSQHAFGGYPSHLNHNIHGSQGGQYGGLGGLGGHQGAGQSHGATGYGAYGAGFGNYYGNSGRGGWGGNYGH</sequence>
<protein>
    <recommendedName>
        <fullName evidence="7">CUE domain-containing protein</fullName>
    </recommendedName>
</protein>
<dbReference type="STRING" id="1328760.A0A165FM79"/>
<evidence type="ECO:0000256" key="4">
    <source>
        <dbReference type="SAM" id="MobiDB-lite"/>
    </source>
</evidence>
<feature type="compositionally biased region" description="Low complexity" evidence="4">
    <location>
        <begin position="518"/>
        <end position="542"/>
    </location>
</feature>
<dbReference type="InterPro" id="IPR051833">
    <property type="entry name" value="TC-DDR_regulator"/>
</dbReference>
<feature type="compositionally biased region" description="Low complexity" evidence="4">
    <location>
        <begin position="270"/>
        <end position="283"/>
    </location>
</feature>
<feature type="compositionally biased region" description="Gly residues" evidence="4">
    <location>
        <begin position="149"/>
        <end position="158"/>
    </location>
</feature>
<evidence type="ECO:0000256" key="1">
    <source>
        <dbReference type="ARBA" id="ARBA00004496"/>
    </source>
</evidence>
<evidence type="ECO:0000313" key="6">
    <source>
        <dbReference type="Proteomes" id="UP000076632"/>
    </source>
</evidence>
<evidence type="ECO:0000256" key="3">
    <source>
        <dbReference type="ARBA" id="ARBA00022553"/>
    </source>
</evidence>
<feature type="compositionally biased region" description="Basic and acidic residues" evidence="4">
    <location>
        <begin position="117"/>
        <end position="134"/>
    </location>
</feature>
<feature type="compositionally biased region" description="Polar residues" evidence="4">
    <location>
        <begin position="767"/>
        <end position="779"/>
    </location>
</feature>
<evidence type="ECO:0000313" key="5">
    <source>
        <dbReference type="EMBL" id="KZF21146.1"/>
    </source>
</evidence>
<feature type="compositionally biased region" description="Basic and acidic residues" evidence="4">
    <location>
        <begin position="294"/>
        <end position="303"/>
    </location>
</feature>
<feature type="compositionally biased region" description="Polar residues" evidence="4">
    <location>
        <begin position="348"/>
        <end position="360"/>
    </location>
</feature>
<gene>
    <name evidence="5" type="ORF">L228DRAFT_284215</name>
</gene>
<accession>A0A165FM79</accession>
<evidence type="ECO:0008006" key="7">
    <source>
        <dbReference type="Google" id="ProtNLM"/>
    </source>
</evidence>
<organism evidence="5 6">
    <name type="scientific">Xylona heveae (strain CBS 132557 / TC161)</name>
    <dbReference type="NCBI Taxonomy" id="1328760"/>
    <lineage>
        <taxon>Eukaryota</taxon>
        <taxon>Fungi</taxon>
        <taxon>Dikarya</taxon>
        <taxon>Ascomycota</taxon>
        <taxon>Pezizomycotina</taxon>
        <taxon>Xylonomycetes</taxon>
        <taxon>Xylonales</taxon>
        <taxon>Xylonaceae</taxon>
        <taxon>Xylona</taxon>
    </lineage>
</organism>
<comment type="subcellular location">
    <subcellularLocation>
        <location evidence="1">Cytoplasm</location>
    </subcellularLocation>
</comment>
<feature type="compositionally biased region" description="Pro residues" evidence="4">
    <location>
        <begin position="332"/>
        <end position="342"/>
    </location>
</feature>
<feature type="compositionally biased region" description="Acidic residues" evidence="4">
    <location>
        <begin position="457"/>
        <end position="467"/>
    </location>
</feature>
<dbReference type="GO" id="GO:0005737">
    <property type="term" value="C:cytoplasm"/>
    <property type="evidence" value="ECO:0007669"/>
    <property type="project" value="UniProtKB-SubCell"/>
</dbReference>
<dbReference type="GeneID" id="28901341"/>
<feature type="region of interest" description="Disordered" evidence="4">
    <location>
        <begin position="630"/>
        <end position="711"/>
    </location>
</feature>
<dbReference type="PANTHER" id="PTHR16308:SF13">
    <property type="entry name" value="PROTEIN LINGERER"/>
    <property type="match status" value="1"/>
</dbReference>
<feature type="compositionally biased region" description="Low complexity" evidence="4">
    <location>
        <begin position="362"/>
        <end position="376"/>
    </location>
</feature>
<dbReference type="AlphaFoldDB" id="A0A165FM79"/>
<feature type="compositionally biased region" description="Polar residues" evidence="4">
    <location>
        <begin position="883"/>
        <end position="905"/>
    </location>
</feature>
<dbReference type="OMA" id="MYQNQFP"/>
<dbReference type="InParanoid" id="A0A165FM79"/>
<feature type="compositionally biased region" description="Polar residues" evidence="4">
    <location>
        <begin position="306"/>
        <end position="316"/>
    </location>
</feature>
<reference evidence="5 6" key="1">
    <citation type="journal article" date="2016" name="Fungal Biol.">
        <title>The genome of Xylona heveae provides a window into fungal endophytism.</title>
        <authorList>
            <person name="Gazis R."/>
            <person name="Kuo A."/>
            <person name="Riley R."/>
            <person name="LaButti K."/>
            <person name="Lipzen A."/>
            <person name="Lin J."/>
            <person name="Amirebrahimi M."/>
            <person name="Hesse C.N."/>
            <person name="Spatafora J.W."/>
            <person name="Henrissat B."/>
            <person name="Hainaut M."/>
            <person name="Grigoriev I.V."/>
            <person name="Hibbett D.S."/>
        </authorList>
    </citation>
    <scope>NUCLEOTIDE SEQUENCE [LARGE SCALE GENOMIC DNA]</scope>
    <source>
        <strain evidence="5 6">TC161</strain>
    </source>
</reference>
<feature type="region of interest" description="Disordered" evidence="4">
    <location>
        <begin position="765"/>
        <end position="922"/>
    </location>
</feature>
<keyword evidence="2" id="KW-0963">Cytoplasm</keyword>
<proteinExistence type="predicted"/>
<dbReference type="Proteomes" id="UP000076632">
    <property type="component" value="Unassembled WGS sequence"/>
</dbReference>
<feature type="compositionally biased region" description="Low complexity" evidence="4">
    <location>
        <begin position="693"/>
        <end position="711"/>
    </location>
</feature>
<evidence type="ECO:0000256" key="2">
    <source>
        <dbReference type="ARBA" id="ARBA00022490"/>
    </source>
</evidence>
<feature type="compositionally biased region" description="Polar residues" evidence="4">
    <location>
        <begin position="492"/>
        <end position="508"/>
    </location>
</feature>
<dbReference type="GO" id="GO:0005634">
    <property type="term" value="C:nucleus"/>
    <property type="evidence" value="ECO:0007669"/>
    <property type="project" value="TreeGrafter"/>
</dbReference>
<feature type="compositionally biased region" description="Low complexity" evidence="4">
    <location>
        <begin position="840"/>
        <end position="851"/>
    </location>
</feature>
<keyword evidence="6" id="KW-1185">Reference proteome</keyword>
<feature type="compositionally biased region" description="Polar residues" evidence="4">
    <location>
        <begin position="805"/>
        <end position="822"/>
    </location>
</feature>
<feature type="region of interest" description="Disordered" evidence="4">
    <location>
        <begin position="448"/>
        <end position="609"/>
    </location>
</feature>
<feature type="compositionally biased region" description="Polar residues" evidence="4">
    <location>
        <begin position="656"/>
        <end position="692"/>
    </location>
</feature>